<feature type="compositionally biased region" description="Low complexity" evidence="7">
    <location>
        <begin position="714"/>
        <end position="739"/>
    </location>
</feature>
<feature type="compositionally biased region" description="Basic and acidic residues" evidence="7">
    <location>
        <begin position="381"/>
        <end position="391"/>
    </location>
</feature>
<feature type="compositionally biased region" description="Low complexity" evidence="7">
    <location>
        <begin position="651"/>
        <end position="701"/>
    </location>
</feature>
<dbReference type="PROSITE" id="PS50011">
    <property type="entry name" value="PROTEIN_KINASE_DOM"/>
    <property type="match status" value="1"/>
</dbReference>
<dbReference type="GO" id="GO:0005634">
    <property type="term" value="C:nucleus"/>
    <property type="evidence" value="ECO:0007669"/>
    <property type="project" value="TreeGrafter"/>
</dbReference>
<keyword evidence="10" id="KW-1185">Reference proteome</keyword>
<dbReference type="Gene3D" id="1.10.510.10">
    <property type="entry name" value="Transferase(Phosphotransferase) domain 1"/>
    <property type="match status" value="2"/>
</dbReference>
<keyword evidence="6" id="KW-0067">ATP-binding</keyword>
<feature type="compositionally biased region" description="Polar residues" evidence="7">
    <location>
        <begin position="14"/>
        <end position="23"/>
    </location>
</feature>
<dbReference type="CDD" id="cd14019">
    <property type="entry name" value="STKc_Cdc7"/>
    <property type="match status" value="1"/>
</dbReference>
<feature type="region of interest" description="Disordered" evidence="7">
    <location>
        <begin position="339"/>
        <end position="432"/>
    </location>
</feature>
<dbReference type="InterPro" id="IPR011009">
    <property type="entry name" value="Kinase-like_dom_sf"/>
</dbReference>
<proteinExistence type="predicted"/>
<evidence type="ECO:0000256" key="6">
    <source>
        <dbReference type="ARBA" id="ARBA00022840"/>
    </source>
</evidence>
<feature type="compositionally biased region" description="Polar residues" evidence="7">
    <location>
        <begin position="162"/>
        <end position="179"/>
    </location>
</feature>
<organism evidence="9 10">
    <name type="scientific">Phascolomyces articulosus</name>
    <dbReference type="NCBI Taxonomy" id="60185"/>
    <lineage>
        <taxon>Eukaryota</taxon>
        <taxon>Fungi</taxon>
        <taxon>Fungi incertae sedis</taxon>
        <taxon>Mucoromycota</taxon>
        <taxon>Mucoromycotina</taxon>
        <taxon>Mucoromycetes</taxon>
        <taxon>Mucorales</taxon>
        <taxon>Lichtheimiaceae</taxon>
        <taxon>Phascolomyces</taxon>
    </lineage>
</organism>
<feature type="compositionally biased region" description="Polar residues" evidence="7">
    <location>
        <begin position="353"/>
        <end position="369"/>
    </location>
</feature>
<feature type="compositionally biased region" description="Polar residues" evidence="7">
    <location>
        <begin position="740"/>
        <end position="768"/>
    </location>
</feature>
<dbReference type="GO" id="GO:0044773">
    <property type="term" value="P:mitotic DNA damage checkpoint signaling"/>
    <property type="evidence" value="ECO:0007669"/>
    <property type="project" value="TreeGrafter"/>
</dbReference>
<dbReference type="GO" id="GO:0004674">
    <property type="term" value="F:protein serine/threonine kinase activity"/>
    <property type="evidence" value="ECO:0007669"/>
    <property type="project" value="UniProtKB-KW"/>
</dbReference>
<evidence type="ECO:0000256" key="5">
    <source>
        <dbReference type="ARBA" id="ARBA00022777"/>
    </source>
</evidence>
<feature type="region of interest" description="Disordered" evidence="7">
    <location>
        <begin position="647"/>
        <end position="820"/>
    </location>
</feature>
<feature type="compositionally biased region" description="Low complexity" evidence="7">
    <location>
        <begin position="769"/>
        <end position="786"/>
    </location>
</feature>
<feature type="domain" description="Protein kinase" evidence="8">
    <location>
        <begin position="475"/>
        <end position="975"/>
    </location>
</feature>
<name>A0AAD5PC18_9FUNG</name>
<dbReference type="Proteomes" id="UP001209540">
    <property type="component" value="Unassembled WGS sequence"/>
</dbReference>
<reference evidence="9" key="1">
    <citation type="journal article" date="2022" name="IScience">
        <title>Evolution of zygomycete secretomes and the origins of terrestrial fungal ecologies.</title>
        <authorList>
            <person name="Chang Y."/>
            <person name="Wang Y."/>
            <person name="Mondo S."/>
            <person name="Ahrendt S."/>
            <person name="Andreopoulos W."/>
            <person name="Barry K."/>
            <person name="Beard J."/>
            <person name="Benny G.L."/>
            <person name="Blankenship S."/>
            <person name="Bonito G."/>
            <person name="Cuomo C."/>
            <person name="Desiro A."/>
            <person name="Gervers K.A."/>
            <person name="Hundley H."/>
            <person name="Kuo A."/>
            <person name="LaButti K."/>
            <person name="Lang B.F."/>
            <person name="Lipzen A."/>
            <person name="O'Donnell K."/>
            <person name="Pangilinan J."/>
            <person name="Reynolds N."/>
            <person name="Sandor L."/>
            <person name="Smith M.E."/>
            <person name="Tsang A."/>
            <person name="Grigoriev I.V."/>
            <person name="Stajich J.E."/>
            <person name="Spatafora J.W."/>
        </authorList>
    </citation>
    <scope>NUCLEOTIDE SEQUENCE</scope>
    <source>
        <strain evidence="9">RSA 2281</strain>
    </source>
</reference>
<keyword evidence="3" id="KW-0808">Transferase</keyword>
<feature type="compositionally biased region" description="Polar residues" evidence="7">
    <location>
        <begin position="787"/>
        <end position="801"/>
    </location>
</feature>
<feature type="compositionally biased region" description="Basic and acidic residues" evidence="7">
    <location>
        <begin position="1"/>
        <end position="13"/>
    </location>
</feature>
<evidence type="ECO:0000313" key="9">
    <source>
        <dbReference type="EMBL" id="KAI9257936.1"/>
    </source>
</evidence>
<sequence length="988" mass="111937">MPRDHVRGRDRDNTNISNRNSQVDARGIPVVQASAPSPKNSNRYRPIRFDVNSGTLDDEVRIFRASSSAANSITAIGNDKHSLINVYDSSQPKRDNTTRLFYRGSSTAKPTVTSTLSTTSCNVNTSNNHTSKKRRKCTDPPDERQRKRRSSSASADSQNKNQVTTVIEPTMLPSPSFSVNNNNNNDEDPHKTLNPSQEESSKPLIKKEYHGQQKKTVNMPIDSQEEMGHDTQVQLDGSKSIFYGNSKDNNEKKTDKKEYNVMNVDKTNQPLNERSDPMDKEEGKIDDASEESGLIGMEERDIDNSKNLMEKEEGEIDDDDYEEEKISFGCSIPMKQELQQISGPGRHTDSKRGQTNKPIEEGNQNTVNKNMDEDEGMRIINNEKEAADKRQKNTSNIHKMDQMTGKDTPSENAMRGNKQQKELTEEEKKRMEDEKMLAAEELKRALEEKKRAEEEKVKADINELNSKVKKLPEHYNIIRKIGEGTFSTVYEATDQRSHIYNNELWQQQLLAGQRVTNPDATYKASNRVALKRVYSTSSPTRLASEVQILQDLRGCACIAPLITAFRHQDEFFVVMPYIHSDDFKQIYRSMSIIEIKCYFRSLFTGLNHLHSHNYIHRDVKPNNFLYDRESRSGVLIDFGLAERILVPRPPQTTTQKQKSSSSILSQAAPPQRKQPTRQTPSQESPSQSSTQPQQSTRQTRQMCPLSSHEPLPQPSTQRQQSLRQTRQARQTRQEQAFAQLQPSSSQQRGTRQSKQQPQSLTSQQHSPRPQTGQTSQIQSQPPQNQPVYTSNRVPSTGSTVAGPTGISDAPLNGNKENMNRKLPGYIKYDTRRSIYANRAGTKGFRAPEILLRERYQTGAIDVWSAGVILLSVITGRYPFFLAGDDADAIIELVGVFGLDKIKNLAQMKKLNMITNLPLPERTPSLEMLCKRLNGETLKSWGDHDFNEAMSLLKNCLMIDSNERITAKQALDHPFLSLEEDARMTTNTK</sequence>
<dbReference type="Gene3D" id="3.30.200.20">
    <property type="entry name" value="Phosphorylase Kinase, domain 1"/>
    <property type="match status" value="1"/>
</dbReference>
<keyword evidence="4" id="KW-0547">Nucleotide-binding</keyword>
<evidence type="ECO:0000256" key="4">
    <source>
        <dbReference type="ARBA" id="ARBA00022741"/>
    </source>
</evidence>
<evidence type="ECO:0000256" key="1">
    <source>
        <dbReference type="ARBA" id="ARBA00012513"/>
    </source>
</evidence>
<feature type="compositionally biased region" description="Low complexity" evidence="7">
    <location>
        <begin position="151"/>
        <end position="161"/>
    </location>
</feature>
<dbReference type="PANTHER" id="PTHR44167:SF23">
    <property type="entry name" value="CDC7 KINASE, ISOFORM A-RELATED"/>
    <property type="match status" value="1"/>
</dbReference>
<dbReference type="EC" id="2.7.11.1" evidence="1"/>
<evidence type="ECO:0000259" key="8">
    <source>
        <dbReference type="PROSITE" id="PS50011"/>
    </source>
</evidence>
<feature type="compositionally biased region" description="Basic and acidic residues" evidence="7">
    <location>
        <begin position="273"/>
        <end position="287"/>
    </location>
</feature>
<dbReference type="GO" id="GO:0005524">
    <property type="term" value="F:ATP binding"/>
    <property type="evidence" value="ECO:0007669"/>
    <property type="project" value="UniProtKB-KW"/>
</dbReference>
<gene>
    <name evidence="9" type="ORF">BDA99DRAFT_465879</name>
</gene>
<dbReference type="AlphaFoldDB" id="A0AAD5PC18"/>
<feature type="compositionally biased region" description="Acidic residues" evidence="7">
    <location>
        <begin position="312"/>
        <end position="322"/>
    </location>
</feature>
<accession>A0AAD5PC18</accession>
<evidence type="ECO:0000313" key="10">
    <source>
        <dbReference type="Proteomes" id="UP001209540"/>
    </source>
</evidence>
<dbReference type="Pfam" id="PF00069">
    <property type="entry name" value="Pkinase"/>
    <property type="match status" value="2"/>
</dbReference>
<dbReference type="InterPro" id="IPR008271">
    <property type="entry name" value="Ser/Thr_kinase_AS"/>
</dbReference>
<protein>
    <recommendedName>
        <fullName evidence="1">non-specific serine/threonine protein kinase</fullName>
        <ecNumber evidence="1">2.7.11.1</ecNumber>
    </recommendedName>
</protein>
<reference evidence="9" key="2">
    <citation type="submission" date="2023-02" db="EMBL/GenBank/DDBJ databases">
        <authorList>
            <consortium name="DOE Joint Genome Institute"/>
            <person name="Mondo S.J."/>
            <person name="Chang Y."/>
            <person name="Wang Y."/>
            <person name="Ahrendt S."/>
            <person name="Andreopoulos W."/>
            <person name="Barry K."/>
            <person name="Beard J."/>
            <person name="Benny G.L."/>
            <person name="Blankenship S."/>
            <person name="Bonito G."/>
            <person name="Cuomo C."/>
            <person name="Desiro A."/>
            <person name="Gervers K.A."/>
            <person name="Hundley H."/>
            <person name="Kuo A."/>
            <person name="LaButti K."/>
            <person name="Lang B.F."/>
            <person name="Lipzen A."/>
            <person name="O'Donnell K."/>
            <person name="Pangilinan J."/>
            <person name="Reynolds N."/>
            <person name="Sandor L."/>
            <person name="Smith M.W."/>
            <person name="Tsang A."/>
            <person name="Grigoriev I.V."/>
            <person name="Stajich J.E."/>
            <person name="Spatafora J.W."/>
        </authorList>
    </citation>
    <scope>NUCLEOTIDE SEQUENCE</scope>
    <source>
        <strain evidence="9">RSA 2281</strain>
    </source>
</reference>
<feature type="compositionally biased region" description="Polar residues" evidence="7">
    <location>
        <begin position="34"/>
        <end position="43"/>
    </location>
</feature>
<dbReference type="InterPro" id="IPR000719">
    <property type="entry name" value="Prot_kinase_dom"/>
</dbReference>
<feature type="region of interest" description="Disordered" evidence="7">
    <location>
        <begin position="88"/>
        <end position="213"/>
    </location>
</feature>
<feature type="region of interest" description="Disordered" evidence="7">
    <location>
        <begin position="241"/>
        <end position="322"/>
    </location>
</feature>
<evidence type="ECO:0000256" key="3">
    <source>
        <dbReference type="ARBA" id="ARBA00022679"/>
    </source>
</evidence>
<dbReference type="PANTHER" id="PTHR44167">
    <property type="entry name" value="OVARIAN-SPECIFIC SERINE/THREONINE-PROTEIN KINASE LOK-RELATED"/>
    <property type="match status" value="1"/>
</dbReference>
<keyword evidence="5 9" id="KW-0418">Kinase</keyword>
<dbReference type="SUPFAM" id="SSF56112">
    <property type="entry name" value="Protein kinase-like (PK-like)"/>
    <property type="match status" value="1"/>
</dbReference>
<feature type="compositionally biased region" description="Low complexity" evidence="7">
    <location>
        <begin position="111"/>
        <end position="129"/>
    </location>
</feature>
<comment type="caution">
    <text evidence="9">The sequence shown here is derived from an EMBL/GenBank/DDBJ whole genome shotgun (WGS) entry which is preliminary data.</text>
</comment>
<feature type="region of interest" description="Disordered" evidence="7">
    <location>
        <begin position="1"/>
        <end position="44"/>
    </location>
</feature>
<feature type="compositionally biased region" description="Basic and acidic residues" evidence="7">
    <location>
        <begin position="248"/>
        <end position="259"/>
    </location>
</feature>
<dbReference type="EMBL" id="JAIXMP010000019">
    <property type="protein sequence ID" value="KAI9257936.1"/>
    <property type="molecule type" value="Genomic_DNA"/>
</dbReference>
<evidence type="ECO:0000256" key="2">
    <source>
        <dbReference type="ARBA" id="ARBA00022527"/>
    </source>
</evidence>
<dbReference type="SMART" id="SM00220">
    <property type="entry name" value="S_TKc"/>
    <property type="match status" value="1"/>
</dbReference>
<feature type="compositionally biased region" description="Basic and acidic residues" evidence="7">
    <location>
        <begin position="419"/>
        <end position="432"/>
    </location>
</feature>
<keyword evidence="2" id="KW-0723">Serine/threonine-protein kinase</keyword>
<evidence type="ECO:0000256" key="7">
    <source>
        <dbReference type="SAM" id="MobiDB-lite"/>
    </source>
</evidence>
<feature type="compositionally biased region" description="Basic and acidic residues" evidence="7">
    <location>
        <begin position="199"/>
        <end position="211"/>
    </location>
</feature>
<dbReference type="PROSITE" id="PS00108">
    <property type="entry name" value="PROTEIN_KINASE_ST"/>
    <property type="match status" value="1"/>
</dbReference>
<feature type="compositionally biased region" description="Basic and acidic residues" evidence="7">
    <location>
        <begin position="297"/>
        <end position="311"/>
    </location>
</feature>